<evidence type="ECO:0000313" key="3">
    <source>
        <dbReference type="Proteomes" id="UP000295509"/>
    </source>
</evidence>
<name>A0A4R8L7J9_9BURK</name>
<dbReference type="GO" id="GO:0004568">
    <property type="term" value="F:chitinase activity"/>
    <property type="evidence" value="ECO:0007669"/>
    <property type="project" value="InterPro"/>
</dbReference>
<keyword evidence="3" id="KW-1185">Reference proteome</keyword>
<comment type="caution">
    <text evidence="2">The sequence shown here is derived from an EMBL/GenBank/DDBJ whole genome shotgun (WGS) entry which is preliminary data.</text>
</comment>
<dbReference type="SUPFAM" id="SSF53955">
    <property type="entry name" value="Lysozyme-like"/>
    <property type="match status" value="1"/>
</dbReference>
<dbReference type="GO" id="GO:0016998">
    <property type="term" value="P:cell wall macromolecule catabolic process"/>
    <property type="evidence" value="ECO:0007669"/>
    <property type="project" value="InterPro"/>
</dbReference>
<accession>A0A4R8L7J9</accession>
<dbReference type="InterPro" id="IPR023346">
    <property type="entry name" value="Lysozyme-like_dom_sf"/>
</dbReference>
<sequence length="244" mass="27616">MVHHIHPVALVGNFAAWKAIDIDMFVRLYKPAHSVDFGWYSKENSPKSKLPPLSKKSEENLRALLHWINELYLSCHRDSKIEYIAYMLATARVEAYDFQAGAFFGPISEIISYETAEHQYGCGPTAAAPDRARNFGNTAIGDGHKYRGRGLVQITWKINYERFSKITGVDLVANPDAALDWKNATSIMIEGMLTGAFTGKKLADFMFINNFDYKNARKIINGIDKNIILAEYAEKFAIILRRCI</sequence>
<dbReference type="GO" id="GO:0006032">
    <property type="term" value="P:chitin catabolic process"/>
    <property type="evidence" value="ECO:0007669"/>
    <property type="project" value="InterPro"/>
</dbReference>
<organism evidence="2 3">
    <name type="scientific">Paraburkholderia rhizosphaerae</name>
    <dbReference type="NCBI Taxonomy" id="480658"/>
    <lineage>
        <taxon>Bacteria</taxon>
        <taxon>Pseudomonadati</taxon>
        <taxon>Pseudomonadota</taxon>
        <taxon>Betaproteobacteria</taxon>
        <taxon>Burkholderiales</taxon>
        <taxon>Burkholderiaceae</taxon>
        <taxon>Paraburkholderia</taxon>
    </lineage>
</organism>
<reference evidence="2 3" key="1">
    <citation type="submission" date="2019-03" db="EMBL/GenBank/DDBJ databases">
        <title>Genomic Encyclopedia of Type Strains, Phase III (KMG-III): the genomes of soil and plant-associated and newly described type strains.</title>
        <authorList>
            <person name="Whitman W."/>
        </authorList>
    </citation>
    <scope>NUCLEOTIDE SEQUENCE [LARGE SCALE GENOMIC DNA]</scope>
    <source>
        <strain evidence="2 3">LMG 29544</strain>
    </source>
</reference>
<dbReference type="EMBL" id="SORE01000031">
    <property type="protein sequence ID" value="TDY38702.1"/>
    <property type="molecule type" value="Genomic_DNA"/>
</dbReference>
<dbReference type="Pfam" id="PF00182">
    <property type="entry name" value="Glyco_hydro_19"/>
    <property type="match status" value="1"/>
</dbReference>
<dbReference type="RefSeq" id="WP_243849782.1">
    <property type="nucleotide sequence ID" value="NZ_JBHLUW010000037.1"/>
</dbReference>
<proteinExistence type="predicted"/>
<dbReference type="AlphaFoldDB" id="A0A4R8L7J9"/>
<dbReference type="Proteomes" id="UP000295509">
    <property type="component" value="Unassembled WGS sequence"/>
</dbReference>
<dbReference type="InterPro" id="IPR000726">
    <property type="entry name" value="Glyco_hydro_19_cat"/>
</dbReference>
<protein>
    <submittedName>
        <fullName evidence="2">Chitinase class I</fullName>
    </submittedName>
</protein>
<dbReference type="Gene3D" id="1.10.530.10">
    <property type="match status" value="1"/>
</dbReference>
<feature type="domain" description="Glycoside hydrolase family 19 catalytic" evidence="1">
    <location>
        <begin position="128"/>
        <end position="177"/>
    </location>
</feature>
<evidence type="ECO:0000259" key="1">
    <source>
        <dbReference type="Pfam" id="PF00182"/>
    </source>
</evidence>
<gene>
    <name evidence="2" type="ORF">BX592_1312</name>
</gene>
<evidence type="ECO:0000313" key="2">
    <source>
        <dbReference type="EMBL" id="TDY38702.1"/>
    </source>
</evidence>